<comment type="similarity">
    <text evidence="2 6">Belongs to the GMC oxidoreductase family.</text>
</comment>
<dbReference type="GO" id="GO:0016614">
    <property type="term" value="F:oxidoreductase activity, acting on CH-OH group of donors"/>
    <property type="evidence" value="ECO:0007669"/>
    <property type="project" value="InterPro"/>
</dbReference>
<dbReference type="OrthoDB" id="9785276at2"/>
<evidence type="ECO:0000256" key="6">
    <source>
        <dbReference type="RuleBase" id="RU003968"/>
    </source>
</evidence>
<dbReference type="Proteomes" id="UP000031057">
    <property type="component" value="Unassembled WGS sequence"/>
</dbReference>
<evidence type="ECO:0000256" key="5">
    <source>
        <dbReference type="PIRSR" id="PIRSR000137-2"/>
    </source>
</evidence>
<feature type="domain" description="Glucose-methanol-choline oxidoreductase N-terminal" evidence="7">
    <location>
        <begin position="81"/>
        <end position="104"/>
    </location>
</feature>
<dbReference type="InterPro" id="IPR000172">
    <property type="entry name" value="GMC_OxRdtase_N"/>
</dbReference>
<dbReference type="InterPro" id="IPR007867">
    <property type="entry name" value="GMC_OxRtase_C"/>
</dbReference>
<dbReference type="GO" id="GO:0050660">
    <property type="term" value="F:flavin adenine dinucleotide binding"/>
    <property type="evidence" value="ECO:0007669"/>
    <property type="project" value="InterPro"/>
</dbReference>
<organism evidence="8 9">
    <name type="scientific">Novosphingobium malaysiense</name>
    <dbReference type="NCBI Taxonomy" id="1348853"/>
    <lineage>
        <taxon>Bacteria</taxon>
        <taxon>Pseudomonadati</taxon>
        <taxon>Pseudomonadota</taxon>
        <taxon>Alphaproteobacteria</taxon>
        <taxon>Sphingomonadales</taxon>
        <taxon>Sphingomonadaceae</taxon>
        <taxon>Novosphingobium</taxon>
    </lineage>
</organism>
<dbReference type="Gene3D" id="3.30.410.40">
    <property type="match status" value="1"/>
</dbReference>
<accession>A0A0B1ZIN1</accession>
<comment type="cofactor">
    <cofactor evidence="1 5">
        <name>FAD</name>
        <dbReference type="ChEBI" id="CHEBI:57692"/>
    </cofactor>
</comment>
<dbReference type="Gene3D" id="3.50.50.60">
    <property type="entry name" value="FAD/NAD(P)-binding domain"/>
    <property type="match status" value="1"/>
</dbReference>
<dbReference type="PIRSF" id="PIRSF000137">
    <property type="entry name" value="Alcohol_oxidase"/>
    <property type="match status" value="1"/>
</dbReference>
<feature type="binding site" evidence="5">
    <location>
        <begin position="91"/>
        <end position="94"/>
    </location>
    <ligand>
        <name>FAD</name>
        <dbReference type="ChEBI" id="CHEBI:57692"/>
    </ligand>
</feature>
<evidence type="ECO:0000256" key="2">
    <source>
        <dbReference type="ARBA" id="ARBA00010790"/>
    </source>
</evidence>
<evidence type="ECO:0000313" key="9">
    <source>
        <dbReference type="Proteomes" id="UP000031057"/>
    </source>
</evidence>
<dbReference type="PANTHER" id="PTHR11552:SF147">
    <property type="entry name" value="CHOLINE DEHYDROGENASE, MITOCHONDRIAL"/>
    <property type="match status" value="1"/>
</dbReference>
<keyword evidence="9" id="KW-1185">Reference proteome</keyword>
<dbReference type="SUPFAM" id="SSF51905">
    <property type="entry name" value="FAD/NAD(P)-binding domain"/>
    <property type="match status" value="1"/>
</dbReference>
<dbReference type="InterPro" id="IPR012132">
    <property type="entry name" value="GMC_OxRdtase"/>
</dbReference>
<evidence type="ECO:0000313" key="8">
    <source>
        <dbReference type="EMBL" id="KHK89108.1"/>
    </source>
</evidence>
<dbReference type="STRING" id="1348853.LK12_22550"/>
<dbReference type="EMBL" id="JTDI01000009">
    <property type="protein sequence ID" value="KHK89108.1"/>
    <property type="molecule type" value="Genomic_DNA"/>
</dbReference>
<evidence type="ECO:0000259" key="7">
    <source>
        <dbReference type="PROSITE" id="PS00623"/>
    </source>
</evidence>
<dbReference type="InterPro" id="IPR036188">
    <property type="entry name" value="FAD/NAD-bd_sf"/>
</dbReference>
<sequence length="526" mass="56920">MKRYDYIIVGGGSAGSVLASELSADPSKQVLLVEEGGAGDSMVVTMPKGFGKLLADPATAHFYPTVNRREGQAGQEMWVRGRMLGGSSGVNGMVWNQGTAEDYDRLAALVGDDWSWTAMEPVFKKIAAPGGPVSISNHPGPSSLMQAWFSAGEQMGLPVKTDHRTGAQEGIGPLQWNIDARGKRVSAARAFLAPARSRPNLDVVTGVRTDRVLVEGKRAIGITGIKGTRTVEFHARKVILSAGGIGSPRILQLSGIGPAEVLEAAGVPVVLDQPAVGRHMREHFLLMQHFRLRHPSDSDNREYSGIRLVRNVLRHLAFGTGPMSRGSSEAAAFVKIMPGAERPDSQLMFAPYSLDMDRNMTMEKLPGLQIYAYALRPRSEGSIEIASADPTVPLRINPNYLSDEYDRAVAIGQVRYIRKLMSQPAMAPFILGETQLTAQATTDEEILALFHGWGQSGYHATATVHMGKEKSAPLDERLRLRGMQGLRVVDCSVFPEMIAGNTNAPTMALAMRAAELIREDEDRAAA</sequence>
<dbReference type="RefSeq" id="WP_039290132.1">
    <property type="nucleotide sequence ID" value="NZ_JTDI01000009.1"/>
</dbReference>
<keyword evidence="3 6" id="KW-0285">Flavoprotein</keyword>
<dbReference type="PROSITE" id="PS00623">
    <property type="entry name" value="GMC_OXRED_1"/>
    <property type="match status" value="1"/>
</dbReference>
<reference evidence="8 9" key="1">
    <citation type="submission" date="2014-10" db="EMBL/GenBank/DDBJ databases">
        <title>Genome sequence of Novosphingobium malaysiense MUSC 273(T).</title>
        <authorList>
            <person name="Lee L.-H."/>
        </authorList>
    </citation>
    <scope>NUCLEOTIDE SEQUENCE [LARGE SCALE GENOMIC DNA]</scope>
    <source>
        <strain evidence="8 9">MUSC 273</strain>
    </source>
</reference>
<name>A0A0B1ZIN1_9SPHN</name>
<protein>
    <recommendedName>
        <fullName evidence="7">Glucose-methanol-choline oxidoreductase N-terminal domain-containing protein</fullName>
    </recommendedName>
</protein>
<gene>
    <name evidence="8" type="ORF">LK12_22550</name>
</gene>
<keyword evidence="4 5" id="KW-0274">FAD</keyword>
<evidence type="ECO:0000256" key="1">
    <source>
        <dbReference type="ARBA" id="ARBA00001974"/>
    </source>
</evidence>
<dbReference type="SUPFAM" id="SSF54373">
    <property type="entry name" value="FAD-linked reductases, C-terminal domain"/>
    <property type="match status" value="1"/>
</dbReference>
<evidence type="ECO:0000256" key="4">
    <source>
        <dbReference type="ARBA" id="ARBA00022827"/>
    </source>
</evidence>
<comment type="caution">
    <text evidence="8">The sequence shown here is derived from an EMBL/GenBank/DDBJ whole genome shotgun (WGS) entry which is preliminary data.</text>
</comment>
<dbReference type="PANTHER" id="PTHR11552">
    <property type="entry name" value="GLUCOSE-METHANOL-CHOLINE GMC OXIDOREDUCTASE"/>
    <property type="match status" value="1"/>
</dbReference>
<proteinExistence type="inferred from homology"/>
<dbReference type="Pfam" id="PF05199">
    <property type="entry name" value="GMC_oxred_C"/>
    <property type="match status" value="1"/>
</dbReference>
<evidence type="ECO:0000256" key="3">
    <source>
        <dbReference type="ARBA" id="ARBA00022630"/>
    </source>
</evidence>
<dbReference type="AlphaFoldDB" id="A0A0B1ZIN1"/>
<dbReference type="Pfam" id="PF00732">
    <property type="entry name" value="GMC_oxred_N"/>
    <property type="match status" value="1"/>
</dbReference>